<dbReference type="InterPro" id="IPR036663">
    <property type="entry name" value="Fumarylacetoacetase_C_sf"/>
</dbReference>
<keyword evidence="2" id="KW-1185">Reference proteome</keyword>
<dbReference type="Proteomes" id="UP000292858">
    <property type="component" value="Unassembled WGS sequence"/>
</dbReference>
<dbReference type="RefSeq" id="WP_130842657.1">
    <property type="nucleotide sequence ID" value="NZ_SIJL01000024.1"/>
</dbReference>
<dbReference type="GO" id="GO:0008684">
    <property type="term" value="F:2-oxopent-4-enoate hydratase activity"/>
    <property type="evidence" value="ECO:0007669"/>
    <property type="project" value="TreeGrafter"/>
</dbReference>
<dbReference type="EMBL" id="SIJL01000024">
    <property type="protein sequence ID" value="TBH15453.1"/>
    <property type="molecule type" value="Genomic_DNA"/>
</dbReference>
<dbReference type="InterPro" id="IPR050772">
    <property type="entry name" value="Hydratase-Decarb/MhpD_sf"/>
</dbReference>
<reference evidence="1 2" key="1">
    <citation type="submission" date="2019-02" db="EMBL/GenBank/DDBJ databases">
        <title>Thermus sp. a novel from hot spring.</title>
        <authorList>
            <person name="Zhao Z."/>
        </authorList>
    </citation>
    <scope>NUCLEOTIDE SEQUENCE [LARGE SCALE GENOMIC DNA]</scope>
    <source>
        <strain evidence="1 2">CFH 72773T</strain>
    </source>
</reference>
<dbReference type="PANTHER" id="PTHR30143">
    <property type="entry name" value="ACID HYDRATASE"/>
    <property type="match status" value="1"/>
</dbReference>
<dbReference type="Gene3D" id="3.90.850.10">
    <property type="entry name" value="Fumarylacetoacetase-like, C-terminal domain"/>
    <property type="match status" value="1"/>
</dbReference>
<gene>
    <name evidence="1" type="ORF">ETP66_11095</name>
</gene>
<protein>
    <submittedName>
        <fullName evidence="1">4-oxalocrotonate decarboxylase</fullName>
    </submittedName>
</protein>
<accession>A0A4Q9AWA5</accession>
<dbReference type="OrthoDB" id="9792137at2"/>
<dbReference type="PANTHER" id="PTHR30143:SF0">
    <property type="entry name" value="2-KETO-4-PENTENOATE HYDRATASE"/>
    <property type="match status" value="1"/>
</dbReference>
<name>A0A4Q9AWA5_9DEIN</name>
<dbReference type="AlphaFoldDB" id="A0A4Q9AWA5"/>
<sequence>MTLLEAVRKARAEGRTLSGGRNWGVGLEEAYRIQEALFPGPLKGFKLGLVSEAKQRQMGIAEPIFGRVHPGMLVERVDLARFLQPRVEPEVALILRKDLPPGASLDRAHQAIGGFFLAMDILDSVWEGYRFSLPEVVVDNTSGGAFLLGLRRYGCLPRGALRLYLNGEKVAEGLVEALGDPGARLSWLAERVGGLRAGQIVFLGSPAAAVPLARGVLELWGEGGVLLARVA</sequence>
<evidence type="ECO:0000313" key="1">
    <source>
        <dbReference type="EMBL" id="TBH15453.1"/>
    </source>
</evidence>
<dbReference type="GO" id="GO:0005737">
    <property type="term" value="C:cytoplasm"/>
    <property type="evidence" value="ECO:0007669"/>
    <property type="project" value="TreeGrafter"/>
</dbReference>
<evidence type="ECO:0000313" key="2">
    <source>
        <dbReference type="Proteomes" id="UP000292858"/>
    </source>
</evidence>
<comment type="caution">
    <text evidence="1">The sequence shown here is derived from an EMBL/GenBank/DDBJ whole genome shotgun (WGS) entry which is preliminary data.</text>
</comment>
<organism evidence="1 2">
    <name type="scientific">Thermus thermamylovorans</name>
    <dbReference type="NCBI Taxonomy" id="2509362"/>
    <lineage>
        <taxon>Bacteria</taxon>
        <taxon>Thermotogati</taxon>
        <taxon>Deinococcota</taxon>
        <taxon>Deinococci</taxon>
        <taxon>Thermales</taxon>
        <taxon>Thermaceae</taxon>
        <taxon>Thermus</taxon>
    </lineage>
</organism>
<proteinExistence type="predicted"/>
<dbReference type="SUPFAM" id="SSF56529">
    <property type="entry name" value="FAH"/>
    <property type="match status" value="1"/>
</dbReference>